<dbReference type="GO" id="GO:0032222">
    <property type="term" value="P:regulation of synaptic transmission, cholinergic"/>
    <property type="evidence" value="ECO:0007669"/>
    <property type="project" value="InterPro"/>
</dbReference>
<evidence type="ECO:0000256" key="1">
    <source>
        <dbReference type="ARBA" id="ARBA00022729"/>
    </source>
</evidence>
<name>A0AAD8B7P0_BIOPF</name>
<accession>A0AAD8B7P0</accession>
<protein>
    <recommendedName>
        <fullName evidence="5">Protein quiver</fullName>
    </recommendedName>
</protein>
<dbReference type="InterPro" id="IPR045860">
    <property type="entry name" value="Snake_toxin-like_sf"/>
</dbReference>
<dbReference type="AlphaFoldDB" id="A0AAD8B7P0"/>
<comment type="caution">
    <text evidence="3">The sequence shown here is derived from an EMBL/GenBank/DDBJ whole genome shotgun (WGS) entry which is preliminary data.</text>
</comment>
<evidence type="ECO:0000313" key="3">
    <source>
        <dbReference type="EMBL" id="KAK0049072.1"/>
    </source>
</evidence>
<evidence type="ECO:0000313" key="4">
    <source>
        <dbReference type="Proteomes" id="UP001233172"/>
    </source>
</evidence>
<dbReference type="Pfam" id="PF17064">
    <property type="entry name" value="QVR"/>
    <property type="match status" value="1"/>
</dbReference>
<dbReference type="InterPro" id="IPR031424">
    <property type="entry name" value="QVR-like"/>
</dbReference>
<sequence length="198" mass="21228">HAAEAIGYRAQSDQQGYLDASLTNKVIDVSLTNKAIDTSLTNKAINVSLIKKAIATSLTNKAIEPSLTNKAIDTISGLACVQCVSLNTPDCQYGDIPATPCTGQHKNAKYCFKTRAKIVPTGHGEVVSRGCTDLLQSNCTEQLVGGEFYWKCYYSCSEDGCNTSPLTIKAANFAVVFVVSSFTAALLSWGKDLLFVLE</sequence>
<keyword evidence="4" id="KW-1185">Reference proteome</keyword>
<reference evidence="3" key="1">
    <citation type="journal article" date="2023" name="PLoS Negl. Trop. Dis.">
        <title>A genome sequence for Biomphalaria pfeifferi, the major vector snail for the human-infecting parasite Schistosoma mansoni.</title>
        <authorList>
            <person name="Bu L."/>
            <person name="Lu L."/>
            <person name="Laidemitt M.R."/>
            <person name="Zhang S.M."/>
            <person name="Mutuku M."/>
            <person name="Mkoji G."/>
            <person name="Steinauer M."/>
            <person name="Loker E.S."/>
        </authorList>
    </citation>
    <scope>NUCLEOTIDE SEQUENCE</scope>
    <source>
        <strain evidence="3">KasaAsao</strain>
    </source>
</reference>
<feature type="non-terminal residue" evidence="3">
    <location>
        <position position="1"/>
    </location>
</feature>
<dbReference type="Proteomes" id="UP001233172">
    <property type="component" value="Unassembled WGS sequence"/>
</dbReference>
<dbReference type="CDD" id="cd23590">
    <property type="entry name" value="TFP_LU_ECD_Bou"/>
    <property type="match status" value="1"/>
</dbReference>
<dbReference type="GO" id="GO:0030431">
    <property type="term" value="P:sleep"/>
    <property type="evidence" value="ECO:0007669"/>
    <property type="project" value="InterPro"/>
</dbReference>
<keyword evidence="1" id="KW-0732">Signal</keyword>
<dbReference type="SUPFAM" id="SSF57302">
    <property type="entry name" value="Snake toxin-like"/>
    <property type="match status" value="1"/>
</dbReference>
<reference evidence="3" key="2">
    <citation type="submission" date="2023-04" db="EMBL/GenBank/DDBJ databases">
        <authorList>
            <person name="Bu L."/>
            <person name="Lu L."/>
            <person name="Laidemitt M.R."/>
            <person name="Zhang S.M."/>
            <person name="Mutuku M."/>
            <person name="Mkoji G."/>
            <person name="Steinauer M."/>
            <person name="Loker E.S."/>
        </authorList>
    </citation>
    <scope>NUCLEOTIDE SEQUENCE</scope>
    <source>
        <strain evidence="3">KasaAsao</strain>
        <tissue evidence="3">Whole Snail</tissue>
    </source>
</reference>
<proteinExistence type="predicted"/>
<gene>
    <name evidence="3" type="ORF">Bpfe_021500</name>
</gene>
<keyword evidence="2" id="KW-0325">Glycoprotein</keyword>
<dbReference type="EMBL" id="JASAOG010000130">
    <property type="protein sequence ID" value="KAK0049072.1"/>
    <property type="molecule type" value="Genomic_DNA"/>
</dbReference>
<organism evidence="3 4">
    <name type="scientific">Biomphalaria pfeifferi</name>
    <name type="common">Bloodfluke planorb</name>
    <name type="synonym">Freshwater snail</name>
    <dbReference type="NCBI Taxonomy" id="112525"/>
    <lineage>
        <taxon>Eukaryota</taxon>
        <taxon>Metazoa</taxon>
        <taxon>Spiralia</taxon>
        <taxon>Lophotrochozoa</taxon>
        <taxon>Mollusca</taxon>
        <taxon>Gastropoda</taxon>
        <taxon>Heterobranchia</taxon>
        <taxon>Euthyneura</taxon>
        <taxon>Panpulmonata</taxon>
        <taxon>Hygrophila</taxon>
        <taxon>Lymnaeoidea</taxon>
        <taxon>Planorbidae</taxon>
        <taxon>Biomphalaria</taxon>
    </lineage>
</organism>
<dbReference type="Gene3D" id="2.10.60.10">
    <property type="entry name" value="CD59"/>
    <property type="match status" value="1"/>
</dbReference>
<evidence type="ECO:0000256" key="2">
    <source>
        <dbReference type="ARBA" id="ARBA00023180"/>
    </source>
</evidence>
<evidence type="ECO:0008006" key="5">
    <source>
        <dbReference type="Google" id="ProtNLM"/>
    </source>
</evidence>